<organism evidence="1">
    <name type="scientific">Arundo donax</name>
    <name type="common">Giant reed</name>
    <name type="synonym">Donax arundinaceus</name>
    <dbReference type="NCBI Taxonomy" id="35708"/>
    <lineage>
        <taxon>Eukaryota</taxon>
        <taxon>Viridiplantae</taxon>
        <taxon>Streptophyta</taxon>
        <taxon>Embryophyta</taxon>
        <taxon>Tracheophyta</taxon>
        <taxon>Spermatophyta</taxon>
        <taxon>Magnoliopsida</taxon>
        <taxon>Liliopsida</taxon>
        <taxon>Poales</taxon>
        <taxon>Poaceae</taxon>
        <taxon>PACMAD clade</taxon>
        <taxon>Arundinoideae</taxon>
        <taxon>Arundineae</taxon>
        <taxon>Arundo</taxon>
    </lineage>
</organism>
<evidence type="ECO:0000313" key="1">
    <source>
        <dbReference type="EMBL" id="JAD26899.1"/>
    </source>
</evidence>
<name>A0A0A8YJU9_ARUDO</name>
<reference evidence="1" key="2">
    <citation type="journal article" date="2015" name="Data Brief">
        <title>Shoot transcriptome of the giant reed, Arundo donax.</title>
        <authorList>
            <person name="Barrero R.A."/>
            <person name="Guerrero F.D."/>
            <person name="Moolhuijzen P."/>
            <person name="Goolsby J.A."/>
            <person name="Tidwell J."/>
            <person name="Bellgard S.E."/>
            <person name="Bellgard M.I."/>
        </authorList>
    </citation>
    <scope>NUCLEOTIDE SEQUENCE</scope>
    <source>
        <tissue evidence="1">Shoot tissue taken approximately 20 cm above the soil surface</tissue>
    </source>
</reference>
<protein>
    <submittedName>
        <fullName evidence="1">Uncharacterized protein</fullName>
    </submittedName>
</protein>
<dbReference type="EMBL" id="GBRH01270996">
    <property type="protein sequence ID" value="JAD26899.1"/>
    <property type="molecule type" value="Transcribed_RNA"/>
</dbReference>
<proteinExistence type="predicted"/>
<accession>A0A0A8YJU9</accession>
<sequence>MFETMLVMSKQGRVGNLFRYHASYNTMIHCVLLSEMKKTERKDRTTKSIH</sequence>
<dbReference type="AlphaFoldDB" id="A0A0A8YJU9"/>
<reference evidence="1" key="1">
    <citation type="submission" date="2014-09" db="EMBL/GenBank/DDBJ databases">
        <authorList>
            <person name="Magalhaes I.L.F."/>
            <person name="Oliveira U."/>
            <person name="Santos F.R."/>
            <person name="Vidigal T.H.D.A."/>
            <person name="Brescovit A.D."/>
            <person name="Santos A.J."/>
        </authorList>
    </citation>
    <scope>NUCLEOTIDE SEQUENCE</scope>
    <source>
        <tissue evidence="1">Shoot tissue taken approximately 20 cm above the soil surface</tissue>
    </source>
</reference>